<comment type="caution">
    <text evidence="2">The sequence shown here is derived from an EMBL/GenBank/DDBJ whole genome shotgun (WGS) entry which is preliminary data.</text>
</comment>
<feature type="region of interest" description="Disordered" evidence="1">
    <location>
        <begin position="20"/>
        <end position="41"/>
    </location>
</feature>
<feature type="region of interest" description="Disordered" evidence="1">
    <location>
        <begin position="61"/>
        <end position="84"/>
    </location>
</feature>
<sequence length="249" mass="27668">MAHLTPYMATPMPPSLLSPLSSPLPHIPSPPLPLPSPPTTSPTYAEAPLGYRAAGIQLRAASPPTHHPSEIPSPPLLLPSTTHRDDLPEADMPLQKRARFTAPTGRFEVGESSSVAAARHAGQTLAHRVDYGFVDTVDTSIRASESRAMTSIGEDDRALLGAQVSILRRERRYFRSMASSYEREAVIARQAWSHFESRIQAMEAQIRALLRDVDVLQRQRIRDEDRLMAHIQHEHDRFRDLVRATEAGP</sequence>
<reference evidence="2" key="2">
    <citation type="submission" date="2022-01" db="EMBL/GenBank/DDBJ databases">
        <authorList>
            <person name="Yamashiro T."/>
            <person name="Shiraishi A."/>
            <person name="Satake H."/>
            <person name="Nakayama K."/>
        </authorList>
    </citation>
    <scope>NUCLEOTIDE SEQUENCE</scope>
</reference>
<protein>
    <submittedName>
        <fullName evidence="2">Uncharacterized protein</fullName>
    </submittedName>
</protein>
<gene>
    <name evidence="2" type="ORF">Tco_0628175</name>
</gene>
<name>A0ABQ4WPR4_9ASTR</name>
<dbReference type="Proteomes" id="UP001151760">
    <property type="component" value="Unassembled WGS sequence"/>
</dbReference>
<evidence type="ECO:0000313" key="2">
    <source>
        <dbReference type="EMBL" id="GJS54813.1"/>
    </source>
</evidence>
<reference evidence="2" key="1">
    <citation type="journal article" date="2022" name="Int. J. Mol. Sci.">
        <title>Draft Genome of Tanacetum Coccineum: Genomic Comparison of Closely Related Tanacetum-Family Plants.</title>
        <authorList>
            <person name="Yamashiro T."/>
            <person name="Shiraishi A."/>
            <person name="Nakayama K."/>
            <person name="Satake H."/>
        </authorList>
    </citation>
    <scope>NUCLEOTIDE SEQUENCE</scope>
</reference>
<proteinExistence type="predicted"/>
<accession>A0ABQ4WPR4</accession>
<feature type="compositionally biased region" description="Pro residues" evidence="1">
    <location>
        <begin position="25"/>
        <end position="40"/>
    </location>
</feature>
<keyword evidence="3" id="KW-1185">Reference proteome</keyword>
<evidence type="ECO:0000313" key="3">
    <source>
        <dbReference type="Proteomes" id="UP001151760"/>
    </source>
</evidence>
<dbReference type="EMBL" id="BQNB010008826">
    <property type="protein sequence ID" value="GJS54813.1"/>
    <property type="molecule type" value="Genomic_DNA"/>
</dbReference>
<evidence type="ECO:0000256" key="1">
    <source>
        <dbReference type="SAM" id="MobiDB-lite"/>
    </source>
</evidence>
<organism evidence="2 3">
    <name type="scientific">Tanacetum coccineum</name>
    <dbReference type="NCBI Taxonomy" id="301880"/>
    <lineage>
        <taxon>Eukaryota</taxon>
        <taxon>Viridiplantae</taxon>
        <taxon>Streptophyta</taxon>
        <taxon>Embryophyta</taxon>
        <taxon>Tracheophyta</taxon>
        <taxon>Spermatophyta</taxon>
        <taxon>Magnoliopsida</taxon>
        <taxon>eudicotyledons</taxon>
        <taxon>Gunneridae</taxon>
        <taxon>Pentapetalae</taxon>
        <taxon>asterids</taxon>
        <taxon>campanulids</taxon>
        <taxon>Asterales</taxon>
        <taxon>Asteraceae</taxon>
        <taxon>Asteroideae</taxon>
        <taxon>Anthemideae</taxon>
        <taxon>Anthemidinae</taxon>
        <taxon>Tanacetum</taxon>
    </lineage>
</organism>